<dbReference type="GO" id="GO:0008930">
    <property type="term" value="F:methylthioadenosine nucleosidase activity"/>
    <property type="evidence" value="ECO:0007669"/>
    <property type="project" value="InterPro"/>
</dbReference>
<dbReference type="Pfam" id="PF01048">
    <property type="entry name" value="PNP_UDP_1"/>
    <property type="match status" value="1"/>
</dbReference>
<dbReference type="OrthoDB" id="9792278at2"/>
<dbReference type="SUPFAM" id="SSF53167">
    <property type="entry name" value="Purine and uridine phosphorylases"/>
    <property type="match status" value="1"/>
</dbReference>
<evidence type="ECO:0000259" key="6">
    <source>
        <dbReference type="Pfam" id="PF01048"/>
    </source>
</evidence>
<dbReference type="NCBIfam" id="TIGR01704">
    <property type="entry name" value="MTA_SAH-Nsdase"/>
    <property type="match status" value="1"/>
</dbReference>
<dbReference type="PANTHER" id="PTHR46832">
    <property type="entry name" value="5'-METHYLTHIOADENOSINE/S-ADENOSYLHOMOCYSTEINE NUCLEOSIDASE"/>
    <property type="match status" value="1"/>
</dbReference>
<dbReference type="EC" id="3.2.2.9" evidence="2"/>
<keyword evidence="7" id="KW-0326">Glycosidase</keyword>
<evidence type="ECO:0000313" key="7">
    <source>
        <dbReference type="EMBL" id="RRJ92712.1"/>
    </source>
</evidence>
<sequence length="252" mass="28195">MIGIIGAIPEEINAIIEEMQISETRIIGKRKYYIGKLENKDCVVVFSRIGKVAATITTTTLIQEFKIAKLIFTGVAGGINPNVKVGDIVLATSLSQHDFDAFPLYPKNEIPLINKKYFKTDSGLNQITSTEITSFLENKTIHSYISENDLNEFGIQTPVLHQGLIVSGDQFIYQPEQVSKILTDFPEALCAEMEGAAVAQVCHEYHIPFTVIRTISDNANESATLDFNKFIEQISNRYGLWIVKHILQNIQN</sequence>
<keyword evidence="8" id="KW-1185">Reference proteome</keyword>
<evidence type="ECO:0000256" key="2">
    <source>
        <dbReference type="ARBA" id="ARBA00011974"/>
    </source>
</evidence>
<dbReference type="GO" id="GO:0019509">
    <property type="term" value="P:L-methionine salvage from methylthioadenosine"/>
    <property type="evidence" value="ECO:0007669"/>
    <property type="project" value="UniProtKB-UniPathway"/>
</dbReference>
<keyword evidence="4 7" id="KW-0378">Hydrolase</keyword>
<evidence type="ECO:0000256" key="5">
    <source>
        <dbReference type="ARBA" id="ARBA00023167"/>
    </source>
</evidence>
<evidence type="ECO:0000256" key="1">
    <source>
        <dbReference type="ARBA" id="ARBA00004945"/>
    </source>
</evidence>
<dbReference type="GO" id="GO:0019284">
    <property type="term" value="P:L-methionine salvage from S-adenosylmethionine"/>
    <property type="evidence" value="ECO:0007669"/>
    <property type="project" value="TreeGrafter"/>
</dbReference>
<dbReference type="AlphaFoldDB" id="A0A3P3WC18"/>
<comment type="caution">
    <text evidence="7">The sequence shown here is derived from an EMBL/GenBank/DDBJ whole genome shotgun (WGS) entry which is preliminary data.</text>
</comment>
<dbReference type="PANTHER" id="PTHR46832:SF1">
    <property type="entry name" value="5'-METHYLTHIOADENOSINE_S-ADENOSYLHOMOCYSTEINE NUCLEOSIDASE"/>
    <property type="match status" value="1"/>
</dbReference>
<gene>
    <name evidence="7" type="ORF">EG240_02695</name>
</gene>
<dbReference type="Proteomes" id="UP000275719">
    <property type="component" value="Unassembled WGS sequence"/>
</dbReference>
<protein>
    <recommendedName>
        <fullName evidence="2">adenosylhomocysteine nucleosidase</fullName>
        <ecNumber evidence="2">3.2.2.9</ecNumber>
    </recommendedName>
</protein>
<comment type="pathway">
    <text evidence="1">Amino-acid biosynthesis; L-methionine biosynthesis via salvage pathway; S-methyl-5-thio-alpha-D-ribose 1-phosphate from S-methyl-5'-thioadenosine (hydrolase route): step 1/2.</text>
</comment>
<dbReference type="InterPro" id="IPR000845">
    <property type="entry name" value="Nucleoside_phosphorylase_d"/>
</dbReference>
<dbReference type="GO" id="GO:0008782">
    <property type="term" value="F:adenosylhomocysteine nucleosidase activity"/>
    <property type="evidence" value="ECO:0007669"/>
    <property type="project" value="UniProtKB-EC"/>
</dbReference>
<evidence type="ECO:0000256" key="3">
    <source>
        <dbReference type="ARBA" id="ARBA00022605"/>
    </source>
</evidence>
<dbReference type="InterPro" id="IPR010049">
    <property type="entry name" value="MTA_SAH_Nsdase"/>
</dbReference>
<evidence type="ECO:0000313" key="8">
    <source>
        <dbReference type="Proteomes" id="UP000275719"/>
    </source>
</evidence>
<reference evidence="7 8" key="1">
    <citation type="submission" date="2018-11" db="EMBL/GenBank/DDBJ databases">
        <title>Flavobacterium sp. nov., YIM 102701-2 draft genome.</title>
        <authorList>
            <person name="Li G."/>
            <person name="Jiang Y."/>
        </authorList>
    </citation>
    <scope>NUCLEOTIDE SEQUENCE [LARGE SCALE GENOMIC DNA]</scope>
    <source>
        <strain evidence="7 8">YIM 102701-2</strain>
    </source>
</reference>
<dbReference type="Gene3D" id="3.40.50.1580">
    <property type="entry name" value="Nucleoside phosphorylase domain"/>
    <property type="match status" value="1"/>
</dbReference>
<keyword evidence="3" id="KW-0028">Amino-acid biosynthesis</keyword>
<accession>A0A3P3WC18</accession>
<keyword evidence="5" id="KW-0486">Methionine biosynthesis</keyword>
<organism evidence="7 8">
    <name type="scientific">Paenimyroides tangerinum</name>
    <dbReference type="NCBI Taxonomy" id="2488728"/>
    <lineage>
        <taxon>Bacteria</taxon>
        <taxon>Pseudomonadati</taxon>
        <taxon>Bacteroidota</taxon>
        <taxon>Flavobacteriia</taxon>
        <taxon>Flavobacteriales</taxon>
        <taxon>Flavobacteriaceae</taxon>
        <taxon>Paenimyroides</taxon>
    </lineage>
</organism>
<dbReference type="CDD" id="cd09008">
    <property type="entry name" value="MTAN"/>
    <property type="match status" value="1"/>
</dbReference>
<dbReference type="NCBIfam" id="NF004079">
    <property type="entry name" value="PRK05584.1"/>
    <property type="match status" value="1"/>
</dbReference>
<dbReference type="InterPro" id="IPR035994">
    <property type="entry name" value="Nucleoside_phosphorylase_sf"/>
</dbReference>
<dbReference type="EMBL" id="RQVQ01000004">
    <property type="protein sequence ID" value="RRJ92712.1"/>
    <property type="molecule type" value="Genomic_DNA"/>
</dbReference>
<dbReference type="GO" id="GO:0005829">
    <property type="term" value="C:cytosol"/>
    <property type="evidence" value="ECO:0007669"/>
    <property type="project" value="TreeGrafter"/>
</dbReference>
<evidence type="ECO:0000256" key="4">
    <source>
        <dbReference type="ARBA" id="ARBA00022801"/>
    </source>
</evidence>
<proteinExistence type="predicted"/>
<feature type="domain" description="Nucleoside phosphorylase" evidence="6">
    <location>
        <begin position="2"/>
        <end position="234"/>
    </location>
</feature>
<dbReference type="UniPathway" id="UPA00904">
    <property type="reaction ID" value="UER00871"/>
</dbReference>
<name>A0A3P3WC18_9FLAO</name>
<dbReference type="GO" id="GO:0009164">
    <property type="term" value="P:nucleoside catabolic process"/>
    <property type="evidence" value="ECO:0007669"/>
    <property type="project" value="InterPro"/>
</dbReference>
<dbReference type="RefSeq" id="WP_125017148.1">
    <property type="nucleotide sequence ID" value="NZ_RQVQ01000004.1"/>
</dbReference>